<evidence type="ECO:0000256" key="1">
    <source>
        <dbReference type="SAM" id="Phobius"/>
    </source>
</evidence>
<proteinExistence type="predicted"/>
<dbReference type="SMART" id="SM00644">
    <property type="entry name" value="Ami_2"/>
    <property type="match status" value="1"/>
</dbReference>
<dbReference type="Pfam" id="PF01510">
    <property type="entry name" value="Amidase_2"/>
    <property type="match status" value="1"/>
</dbReference>
<sequence>MSEKRRETRVERNHYLRRHPSARYGILAIIMVLVVAGLNFQVMPNINTYINSNHFKYSGVEKINSSSKKDGEYRHNKPEGIVVQSTAHNISQIKNDNVHAIVDQDQVMQLKSTRHAASEAGRAANHRYIQVELCQAGSLEGFAKGINNEAIYVASLLHKYHLKPMRASITQHTWSPHKKLLAREDAGKNKPGGMGTVWSESEVNTLLGGTKRTDPDDYFSKYGYDMGQFYDLVCQYYYGREVHVPAGLAMLNNLLEYLRWIIVIVCILVLIWLLIMPTDFWS</sequence>
<dbReference type="InterPro" id="IPR036505">
    <property type="entry name" value="Amidase/PGRP_sf"/>
</dbReference>
<keyword evidence="4" id="KW-1185">Reference proteome</keyword>
<name>A0A0R1YEC5_9LACO</name>
<protein>
    <recommendedName>
        <fullName evidence="2">N-acetylmuramoyl-L-alanine amidase domain-containing protein</fullName>
    </recommendedName>
</protein>
<dbReference type="RefSeq" id="WP_025080236.1">
    <property type="nucleotide sequence ID" value="NZ_AZGI01000006.1"/>
</dbReference>
<comment type="caution">
    <text evidence="3">The sequence shown here is derived from an EMBL/GenBank/DDBJ whole genome shotgun (WGS) entry which is preliminary data.</text>
</comment>
<dbReference type="eggNOG" id="COG5632">
    <property type="taxonomic scope" value="Bacteria"/>
</dbReference>
<dbReference type="GO" id="GO:0008745">
    <property type="term" value="F:N-acetylmuramoyl-L-alanine amidase activity"/>
    <property type="evidence" value="ECO:0007669"/>
    <property type="project" value="InterPro"/>
</dbReference>
<dbReference type="AlphaFoldDB" id="A0A0R1YEC5"/>
<feature type="transmembrane region" description="Helical" evidence="1">
    <location>
        <begin position="257"/>
        <end position="275"/>
    </location>
</feature>
<evidence type="ECO:0000259" key="2">
    <source>
        <dbReference type="SMART" id="SM00644"/>
    </source>
</evidence>
<evidence type="ECO:0000313" key="4">
    <source>
        <dbReference type="Proteomes" id="UP000051223"/>
    </source>
</evidence>
<accession>A0A0R1YEC5</accession>
<keyword evidence="1" id="KW-0812">Transmembrane</keyword>
<feature type="domain" description="N-acetylmuramoyl-L-alanine amidase" evidence="2">
    <location>
        <begin position="66"/>
        <end position="192"/>
    </location>
</feature>
<dbReference type="GO" id="GO:0009253">
    <property type="term" value="P:peptidoglycan catabolic process"/>
    <property type="evidence" value="ECO:0007669"/>
    <property type="project" value="InterPro"/>
</dbReference>
<organism evidence="3 4">
    <name type="scientific">Lactobacillus hamsteri DSM 5661 = JCM 6256</name>
    <dbReference type="NCBI Taxonomy" id="1423754"/>
    <lineage>
        <taxon>Bacteria</taxon>
        <taxon>Bacillati</taxon>
        <taxon>Bacillota</taxon>
        <taxon>Bacilli</taxon>
        <taxon>Lactobacillales</taxon>
        <taxon>Lactobacillaceae</taxon>
        <taxon>Lactobacillus</taxon>
    </lineage>
</organism>
<keyword evidence="1" id="KW-1133">Transmembrane helix</keyword>
<keyword evidence="1" id="KW-0472">Membrane</keyword>
<dbReference type="PATRIC" id="fig|1423754.3.peg.28"/>
<dbReference type="SUPFAM" id="SSF55846">
    <property type="entry name" value="N-acetylmuramoyl-L-alanine amidase-like"/>
    <property type="match status" value="1"/>
</dbReference>
<gene>
    <name evidence="3" type="ORF">FC39_GL000028</name>
</gene>
<dbReference type="EMBL" id="AZGI01000006">
    <property type="protein sequence ID" value="KRM40832.1"/>
    <property type="molecule type" value="Genomic_DNA"/>
</dbReference>
<evidence type="ECO:0000313" key="3">
    <source>
        <dbReference type="EMBL" id="KRM40832.1"/>
    </source>
</evidence>
<dbReference type="OrthoDB" id="2329630at2"/>
<dbReference type="InterPro" id="IPR002502">
    <property type="entry name" value="Amidase_domain"/>
</dbReference>
<dbReference type="STRING" id="1423754.FC39_GL000028"/>
<reference evidence="3 4" key="1">
    <citation type="journal article" date="2015" name="Genome Announc.">
        <title>Expanding the biotechnology potential of lactobacilli through comparative genomics of 213 strains and associated genera.</title>
        <authorList>
            <person name="Sun Z."/>
            <person name="Harris H.M."/>
            <person name="McCann A."/>
            <person name="Guo C."/>
            <person name="Argimon S."/>
            <person name="Zhang W."/>
            <person name="Yang X."/>
            <person name="Jeffery I.B."/>
            <person name="Cooney J.C."/>
            <person name="Kagawa T.F."/>
            <person name="Liu W."/>
            <person name="Song Y."/>
            <person name="Salvetti E."/>
            <person name="Wrobel A."/>
            <person name="Rasinkangas P."/>
            <person name="Parkhill J."/>
            <person name="Rea M.C."/>
            <person name="O'Sullivan O."/>
            <person name="Ritari J."/>
            <person name="Douillard F.P."/>
            <person name="Paul Ross R."/>
            <person name="Yang R."/>
            <person name="Briner A.E."/>
            <person name="Felis G.E."/>
            <person name="de Vos W.M."/>
            <person name="Barrangou R."/>
            <person name="Klaenhammer T.R."/>
            <person name="Caufield P.W."/>
            <person name="Cui Y."/>
            <person name="Zhang H."/>
            <person name="O'Toole P.W."/>
        </authorList>
    </citation>
    <scope>NUCLEOTIDE SEQUENCE [LARGE SCALE GENOMIC DNA]</scope>
    <source>
        <strain evidence="3 4">DSM 5661</strain>
    </source>
</reference>
<dbReference type="Gene3D" id="3.40.80.10">
    <property type="entry name" value="Peptidoglycan recognition protein-like"/>
    <property type="match status" value="1"/>
</dbReference>
<dbReference type="Proteomes" id="UP000051223">
    <property type="component" value="Unassembled WGS sequence"/>
</dbReference>
<feature type="transmembrane region" description="Helical" evidence="1">
    <location>
        <begin position="21"/>
        <end position="40"/>
    </location>
</feature>